<evidence type="ECO:0000256" key="3">
    <source>
        <dbReference type="SAM" id="Phobius"/>
    </source>
</evidence>
<evidence type="ECO:0000313" key="6">
    <source>
        <dbReference type="Proteomes" id="UP000694424"/>
    </source>
</evidence>
<dbReference type="PANTHER" id="PTHR12345:SF13">
    <property type="entry name" value="SYNTENIN-2"/>
    <property type="match status" value="1"/>
</dbReference>
<dbReference type="InterPro" id="IPR036034">
    <property type="entry name" value="PDZ_sf"/>
</dbReference>
<feature type="domain" description="PDZ" evidence="4">
    <location>
        <begin position="210"/>
        <end position="261"/>
    </location>
</feature>
<dbReference type="Proteomes" id="UP000694424">
    <property type="component" value="Unplaced"/>
</dbReference>
<feature type="region of interest" description="Disordered" evidence="2">
    <location>
        <begin position="335"/>
        <end position="394"/>
    </location>
</feature>
<feature type="transmembrane region" description="Helical" evidence="3">
    <location>
        <begin position="270"/>
        <end position="287"/>
    </location>
</feature>
<evidence type="ECO:0000256" key="2">
    <source>
        <dbReference type="SAM" id="MobiDB-lite"/>
    </source>
</evidence>
<dbReference type="PANTHER" id="PTHR12345">
    <property type="entry name" value="SYNTENIN RELATED"/>
    <property type="match status" value="1"/>
</dbReference>
<protein>
    <submittedName>
        <fullName evidence="5">Syndecan binding protein 2</fullName>
    </submittedName>
</protein>
<dbReference type="GO" id="GO:0005886">
    <property type="term" value="C:plasma membrane"/>
    <property type="evidence" value="ECO:0007669"/>
    <property type="project" value="TreeGrafter"/>
</dbReference>
<dbReference type="FunFam" id="2.30.42.10:FF:000065">
    <property type="entry name" value="syntenin-1 isoform X1"/>
    <property type="match status" value="1"/>
</dbReference>
<dbReference type="GO" id="GO:0005737">
    <property type="term" value="C:cytoplasm"/>
    <property type="evidence" value="ECO:0007669"/>
    <property type="project" value="TreeGrafter"/>
</dbReference>
<dbReference type="SUPFAM" id="SSF50156">
    <property type="entry name" value="PDZ domain-like"/>
    <property type="match status" value="2"/>
</dbReference>
<keyword evidence="6" id="KW-1185">Reference proteome</keyword>
<feature type="domain" description="PDZ" evidence="4">
    <location>
        <begin position="126"/>
        <end position="205"/>
    </location>
</feature>
<accession>A0A8B9NXR3</accession>
<keyword evidence="3" id="KW-1133">Transmembrane helix</keyword>
<dbReference type="AlphaFoldDB" id="A0A8B9NXR3"/>
<dbReference type="Ensembl" id="ENSAOWT00000003629.1">
    <property type="protein sequence ID" value="ENSAOWP00000003179.1"/>
    <property type="gene ID" value="ENSAOWG00000002248.1"/>
</dbReference>
<evidence type="ECO:0000313" key="5">
    <source>
        <dbReference type="Ensembl" id="ENSAOWP00000003179.1"/>
    </source>
</evidence>
<dbReference type="Gene3D" id="2.30.42.10">
    <property type="match status" value="2"/>
</dbReference>
<keyword evidence="1" id="KW-0677">Repeat</keyword>
<keyword evidence="3" id="KW-0472">Membrane</keyword>
<dbReference type="Pfam" id="PF00595">
    <property type="entry name" value="PDZ"/>
    <property type="match status" value="1"/>
</dbReference>
<dbReference type="SMART" id="SM00228">
    <property type="entry name" value="PDZ"/>
    <property type="match status" value="2"/>
</dbReference>
<dbReference type="PROSITE" id="PS50106">
    <property type="entry name" value="PDZ"/>
    <property type="match status" value="2"/>
</dbReference>
<reference evidence="5" key="1">
    <citation type="submission" date="2025-08" db="UniProtKB">
        <authorList>
            <consortium name="Ensembl"/>
        </authorList>
    </citation>
    <scope>IDENTIFICATION</scope>
</reference>
<name>A0A8B9NXR3_APTOW</name>
<sequence>MPRPRPQVRPWEAAMATLYPSLEDMKGRRRLWWGALAPAPPRGLSSPSSSSSPCPAAAPALYPDLAALEDYMGLSLASEDIQKNLVPAGSAQALVPAGPALGQLVAPLSGSDAGLRRAAIKPGLREIHLCKDERGKTGLKLKNVDQGIFVQLVKANSPAALVGLRFGDQVLQLDGESCAGWSSGKAHKALKKASPEKIVMVVRDRPFQRTVTMHKDSTGHVGFVVKKGQIVSLAKDGSAARNGLLTHHYVCEVNGQNVIGLKPQKKISRVAIPGSSIFAVFVFVFFLKRHFFLGFWPGRRRAKAAQLCPAALPTDASQLRHLQISVPAQRGAIQTRGSAVAIPQPDPGCPKPRWGSRTAAQRPQKQGWGGPPRSLPSLGLCRQQDLPLLGPTAG</sequence>
<dbReference type="CDD" id="cd06721">
    <property type="entry name" value="PDZ1_syntenin-like"/>
    <property type="match status" value="1"/>
</dbReference>
<reference evidence="5" key="2">
    <citation type="submission" date="2025-09" db="UniProtKB">
        <authorList>
            <consortium name="Ensembl"/>
        </authorList>
    </citation>
    <scope>IDENTIFICATION</scope>
</reference>
<keyword evidence="3" id="KW-0812">Transmembrane</keyword>
<evidence type="ECO:0000256" key="1">
    <source>
        <dbReference type="ARBA" id="ARBA00022737"/>
    </source>
</evidence>
<dbReference type="InterPro" id="IPR051230">
    <property type="entry name" value="APP-Binding"/>
</dbReference>
<organism evidence="5 6">
    <name type="scientific">Apteryx owenii</name>
    <name type="common">Little spotted kiwi</name>
    <dbReference type="NCBI Taxonomy" id="8824"/>
    <lineage>
        <taxon>Eukaryota</taxon>
        <taxon>Metazoa</taxon>
        <taxon>Chordata</taxon>
        <taxon>Craniata</taxon>
        <taxon>Vertebrata</taxon>
        <taxon>Euteleostomi</taxon>
        <taxon>Archelosauria</taxon>
        <taxon>Archosauria</taxon>
        <taxon>Dinosauria</taxon>
        <taxon>Saurischia</taxon>
        <taxon>Theropoda</taxon>
        <taxon>Coelurosauria</taxon>
        <taxon>Aves</taxon>
        <taxon>Palaeognathae</taxon>
        <taxon>Apterygiformes</taxon>
        <taxon>Apterygidae</taxon>
        <taxon>Apteryx</taxon>
    </lineage>
</organism>
<dbReference type="InterPro" id="IPR001478">
    <property type="entry name" value="PDZ"/>
</dbReference>
<evidence type="ECO:0000259" key="4">
    <source>
        <dbReference type="PROSITE" id="PS50106"/>
    </source>
</evidence>
<proteinExistence type="predicted"/>